<sequence>MGVYIIVTSITGKNYVFAIIGGLFVFQALTNTGCAACATVPASKVDQNDTESIEFEEIKAEKG</sequence>
<comment type="caution">
    <text evidence="1">The sequence shown here is derived from an EMBL/GenBank/DDBJ whole genome shotgun (WGS) entry which is preliminary data.</text>
</comment>
<protein>
    <submittedName>
        <fullName evidence="1">Uncharacterized protein</fullName>
    </submittedName>
</protein>
<evidence type="ECO:0000313" key="2">
    <source>
        <dbReference type="Proteomes" id="UP001204144"/>
    </source>
</evidence>
<name>A0AAE3H1L8_9BACT</name>
<reference evidence="1 2" key="1">
    <citation type="submission" date="2018-11" db="EMBL/GenBank/DDBJ databases">
        <title>Novel bacteria species description.</title>
        <authorList>
            <person name="Han J.-H."/>
        </authorList>
    </citation>
    <scope>NUCLEOTIDE SEQUENCE [LARGE SCALE GENOMIC DNA]</scope>
    <source>
        <strain evidence="1 2">KCTC23259</strain>
    </source>
</reference>
<organism evidence="1 2">
    <name type="scientific">Lacihabitans soyangensis</name>
    <dbReference type="NCBI Taxonomy" id="869394"/>
    <lineage>
        <taxon>Bacteria</taxon>
        <taxon>Pseudomonadati</taxon>
        <taxon>Bacteroidota</taxon>
        <taxon>Cytophagia</taxon>
        <taxon>Cytophagales</taxon>
        <taxon>Leadbetterellaceae</taxon>
        <taxon>Lacihabitans</taxon>
    </lineage>
</organism>
<accession>A0AAE3H1L8</accession>
<dbReference type="Proteomes" id="UP001204144">
    <property type="component" value="Unassembled WGS sequence"/>
</dbReference>
<gene>
    <name evidence="1" type="ORF">EGI31_05430</name>
</gene>
<dbReference type="EMBL" id="RJUF01000009">
    <property type="protein sequence ID" value="MCP9762386.1"/>
    <property type="molecule type" value="Genomic_DNA"/>
</dbReference>
<keyword evidence="2" id="KW-1185">Reference proteome</keyword>
<evidence type="ECO:0000313" key="1">
    <source>
        <dbReference type="EMBL" id="MCP9762386.1"/>
    </source>
</evidence>
<proteinExistence type="predicted"/>
<dbReference type="AlphaFoldDB" id="A0AAE3H1L8"/>